<sequence>MAKFHRHTLAVLAVALLQWPSTSTAAQFTMTDEPTFESMRKCAQVCVAAPFGSLPEKLDCNYPYQNECLCRVDLAGVASKYLTSCVLKDCTVGPADADLSSMMSVYNSYCLSNGFDVTAAPAVATSASSSSNNVGIVGSRTTAGPTQTASSGDGGGQPTSGGGLSTGALIGIILPIVSITVGLIGIAVKIYFGRRRKTGDAALNGSFGHHKDANVYNYPR</sequence>
<keyword evidence="6 12" id="KW-0732">Signal</keyword>
<comment type="caution">
    <text evidence="9">Lacks conserved residue(s) required for the propagation of feature annotation.</text>
</comment>
<evidence type="ECO:0000256" key="3">
    <source>
        <dbReference type="ARBA" id="ARBA00010031"/>
    </source>
</evidence>
<feature type="domain" description="CFEM" evidence="13">
    <location>
        <begin position="14"/>
        <end position="135"/>
    </location>
</feature>
<keyword evidence="11" id="KW-1133">Transmembrane helix</keyword>
<evidence type="ECO:0000313" key="15">
    <source>
        <dbReference type="Proteomes" id="UP001172102"/>
    </source>
</evidence>
<dbReference type="AlphaFoldDB" id="A0AA40E242"/>
<evidence type="ECO:0000259" key="13">
    <source>
        <dbReference type="PROSITE" id="PS52012"/>
    </source>
</evidence>
<name>A0AA40E242_9PEZI</name>
<evidence type="ECO:0000313" key="14">
    <source>
        <dbReference type="EMBL" id="KAK0724160.1"/>
    </source>
</evidence>
<evidence type="ECO:0000256" key="5">
    <source>
        <dbReference type="ARBA" id="ARBA00022622"/>
    </source>
</evidence>
<comment type="similarity">
    <text evidence="3">Belongs to the RBT5 family.</text>
</comment>
<keyword evidence="5" id="KW-0336">GPI-anchor</keyword>
<evidence type="ECO:0000256" key="1">
    <source>
        <dbReference type="ARBA" id="ARBA00004589"/>
    </source>
</evidence>
<keyword evidence="7" id="KW-1015">Disulfide bond</keyword>
<dbReference type="EMBL" id="JAUKUA010000002">
    <property type="protein sequence ID" value="KAK0724160.1"/>
    <property type="molecule type" value="Genomic_DNA"/>
</dbReference>
<evidence type="ECO:0000256" key="12">
    <source>
        <dbReference type="SAM" id="SignalP"/>
    </source>
</evidence>
<dbReference type="GO" id="GO:0098552">
    <property type="term" value="C:side of membrane"/>
    <property type="evidence" value="ECO:0007669"/>
    <property type="project" value="UniProtKB-KW"/>
</dbReference>
<comment type="subcellular location">
    <subcellularLocation>
        <location evidence="1">Membrane</location>
        <topology evidence="1">Lipid-anchor</topology>
        <topology evidence="1">GPI-anchor</topology>
    </subcellularLocation>
    <subcellularLocation>
        <location evidence="2">Secreted</location>
    </subcellularLocation>
</comment>
<feature type="region of interest" description="Disordered" evidence="10">
    <location>
        <begin position="128"/>
        <end position="158"/>
    </location>
</feature>
<evidence type="ECO:0000256" key="11">
    <source>
        <dbReference type="SAM" id="Phobius"/>
    </source>
</evidence>
<keyword evidence="5" id="KW-0325">Glycoprotein</keyword>
<evidence type="ECO:0000256" key="9">
    <source>
        <dbReference type="PROSITE-ProRule" id="PRU01356"/>
    </source>
</evidence>
<feature type="compositionally biased region" description="Polar residues" evidence="10">
    <location>
        <begin position="139"/>
        <end position="149"/>
    </location>
</feature>
<evidence type="ECO:0000256" key="10">
    <source>
        <dbReference type="SAM" id="MobiDB-lite"/>
    </source>
</evidence>
<comment type="caution">
    <text evidence="14">The sequence shown here is derived from an EMBL/GenBank/DDBJ whole genome shotgun (WGS) entry which is preliminary data.</text>
</comment>
<organism evidence="14 15">
    <name type="scientific">Lasiosphaeris hirsuta</name>
    <dbReference type="NCBI Taxonomy" id="260670"/>
    <lineage>
        <taxon>Eukaryota</taxon>
        <taxon>Fungi</taxon>
        <taxon>Dikarya</taxon>
        <taxon>Ascomycota</taxon>
        <taxon>Pezizomycotina</taxon>
        <taxon>Sordariomycetes</taxon>
        <taxon>Sordariomycetidae</taxon>
        <taxon>Sordariales</taxon>
        <taxon>Lasiosphaeriaceae</taxon>
        <taxon>Lasiosphaeris</taxon>
    </lineage>
</organism>
<proteinExistence type="inferred from homology"/>
<keyword evidence="11" id="KW-0472">Membrane</keyword>
<evidence type="ECO:0000256" key="8">
    <source>
        <dbReference type="ARBA" id="ARBA00023288"/>
    </source>
</evidence>
<dbReference type="GO" id="GO:0005576">
    <property type="term" value="C:extracellular region"/>
    <property type="evidence" value="ECO:0007669"/>
    <property type="project" value="UniProtKB-SubCell"/>
</dbReference>
<accession>A0AA40E242</accession>
<evidence type="ECO:0000256" key="2">
    <source>
        <dbReference type="ARBA" id="ARBA00004613"/>
    </source>
</evidence>
<dbReference type="InterPro" id="IPR008427">
    <property type="entry name" value="Extracellular_membr_CFEM_dom"/>
</dbReference>
<feature type="transmembrane region" description="Helical" evidence="11">
    <location>
        <begin position="167"/>
        <end position="188"/>
    </location>
</feature>
<evidence type="ECO:0000256" key="4">
    <source>
        <dbReference type="ARBA" id="ARBA00022525"/>
    </source>
</evidence>
<feature type="chain" id="PRO_5041230080" description="CFEM domain-containing protein" evidence="12">
    <location>
        <begin position="26"/>
        <end position="220"/>
    </location>
</feature>
<feature type="signal peptide" evidence="12">
    <location>
        <begin position="1"/>
        <end position="25"/>
    </location>
</feature>
<protein>
    <recommendedName>
        <fullName evidence="13">CFEM domain-containing protein</fullName>
    </recommendedName>
</protein>
<keyword evidence="15" id="KW-1185">Reference proteome</keyword>
<reference evidence="14" key="1">
    <citation type="submission" date="2023-06" db="EMBL/GenBank/DDBJ databases">
        <title>Genome-scale phylogeny and comparative genomics of the fungal order Sordariales.</title>
        <authorList>
            <consortium name="Lawrence Berkeley National Laboratory"/>
            <person name="Hensen N."/>
            <person name="Bonometti L."/>
            <person name="Westerberg I."/>
            <person name="Brannstrom I.O."/>
            <person name="Guillou S."/>
            <person name="Cros-Aarteil S."/>
            <person name="Calhoun S."/>
            <person name="Haridas S."/>
            <person name="Kuo A."/>
            <person name="Mondo S."/>
            <person name="Pangilinan J."/>
            <person name="Riley R."/>
            <person name="Labutti K."/>
            <person name="Andreopoulos B."/>
            <person name="Lipzen A."/>
            <person name="Chen C."/>
            <person name="Yanf M."/>
            <person name="Daum C."/>
            <person name="Ng V."/>
            <person name="Clum A."/>
            <person name="Steindorff A."/>
            <person name="Ohm R."/>
            <person name="Martin F."/>
            <person name="Silar P."/>
            <person name="Natvig D."/>
            <person name="Lalanne C."/>
            <person name="Gautier V."/>
            <person name="Ament-Velasquez S.L."/>
            <person name="Kruys A."/>
            <person name="Hutchinson M.I."/>
            <person name="Powell A.J."/>
            <person name="Barry K."/>
            <person name="Miller A.N."/>
            <person name="Grigoriev I.V."/>
            <person name="Debuchy R."/>
            <person name="Gladieux P."/>
            <person name="Thoren M.H."/>
            <person name="Johannesson H."/>
        </authorList>
    </citation>
    <scope>NUCLEOTIDE SEQUENCE</scope>
    <source>
        <strain evidence="14">SMH4607-1</strain>
    </source>
</reference>
<dbReference type="Proteomes" id="UP001172102">
    <property type="component" value="Unassembled WGS sequence"/>
</dbReference>
<evidence type="ECO:0000256" key="7">
    <source>
        <dbReference type="ARBA" id="ARBA00023157"/>
    </source>
</evidence>
<dbReference type="PROSITE" id="PS52012">
    <property type="entry name" value="CFEM"/>
    <property type="match status" value="1"/>
</dbReference>
<evidence type="ECO:0000256" key="6">
    <source>
        <dbReference type="ARBA" id="ARBA00022729"/>
    </source>
</evidence>
<keyword evidence="4" id="KW-0964">Secreted</keyword>
<gene>
    <name evidence="14" type="ORF">B0H67DRAFT_679862</name>
</gene>
<keyword evidence="11" id="KW-0812">Transmembrane</keyword>
<keyword evidence="8" id="KW-0449">Lipoprotein</keyword>